<dbReference type="SUPFAM" id="SSF111384">
    <property type="entry name" value="OmpH-like"/>
    <property type="match status" value="1"/>
</dbReference>
<dbReference type="GO" id="GO:0050821">
    <property type="term" value="P:protein stabilization"/>
    <property type="evidence" value="ECO:0007669"/>
    <property type="project" value="TreeGrafter"/>
</dbReference>
<dbReference type="EMBL" id="DXFT01000024">
    <property type="protein sequence ID" value="HIX02750.1"/>
    <property type="molecule type" value="Genomic_DNA"/>
</dbReference>
<evidence type="ECO:0000256" key="3">
    <source>
        <dbReference type="SAM" id="Coils"/>
    </source>
</evidence>
<keyword evidence="2 4" id="KW-0732">Signal</keyword>
<organism evidence="5 6">
    <name type="scientific">Candidatus Odoribacter faecigallinarum</name>
    <dbReference type="NCBI Taxonomy" id="2838706"/>
    <lineage>
        <taxon>Bacteria</taxon>
        <taxon>Pseudomonadati</taxon>
        <taxon>Bacteroidota</taxon>
        <taxon>Bacteroidia</taxon>
        <taxon>Bacteroidales</taxon>
        <taxon>Odoribacteraceae</taxon>
        <taxon>Odoribacter</taxon>
    </lineage>
</organism>
<dbReference type="InterPro" id="IPR005632">
    <property type="entry name" value="Chaperone_Skp"/>
</dbReference>
<evidence type="ECO:0000313" key="5">
    <source>
        <dbReference type="EMBL" id="HIX02750.1"/>
    </source>
</evidence>
<protein>
    <submittedName>
        <fullName evidence="5">OmpH family outer membrane protein</fullName>
    </submittedName>
</protein>
<gene>
    <name evidence="5" type="ORF">H9863_01355</name>
</gene>
<dbReference type="SMART" id="SM00935">
    <property type="entry name" value="OmpH"/>
    <property type="match status" value="1"/>
</dbReference>
<name>A0A9D1UYC9_9BACT</name>
<feature type="chain" id="PRO_5039303426" evidence="4">
    <location>
        <begin position="23"/>
        <end position="170"/>
    </location>
</feature>
<evidence type="ECO:0000256" key="4">
    <source>
        <dbReference type="SAM" id="SignalP"/>
    </source>
</evidence>
<dbReference type="AlphaFoldDB" id="A0A9D1UYC9"/>
<evidence type="ECO:0000256" key="1">
    <source>
        <dbReference type="ARBA" id="ARBA00009091"/>
    </source>
</evidence>
<dbReference type="Gene3D" id="3.30.910.20">
    <property type="entry name" value="Skp domain"/>
    <property type="match status" value="1"/>
</dbReference>
<comment type="similarity">
    <text evidence="1">Belongs to the Skp family.</text>
</comment>
<reference evidence="5" key="2">
    <citation type="submission" date="2021-04" db="EMBL/GenBank/DDBJ databases">
        <authorList>
            <person name="Gilroy R."/>
        </authorList>
    </citation>
    <scope>NUCLEOTIDE SEQUENCE</scope>
    <source>
        <strain evidence="5">23274</strain>
    </source>
</reference>
<feature type="signal peptide" evidence="4">
    <location>
        <begin position="1"/>
        <end position="22"/>
    </location>
</feature>
<dbReference type="InterPro" id="IPR024930">
    <property type="entry name" value="Skp_dom_sf"/>
</dbReference>
<dbReference type="Pfam" id="PF03938">
    <property type="entry name" value="OmpH"/>
    <property type="match status" value="1"/>
</dbReference>
<dbReference type="GO" id="GO:0005829">
    <property type="term" value="C:cytosol"/>
    <property type="evidence" value="ECO:0007669"/>
    <property type="project" value="TreeGrafter"/>
</dbReference>
<dbReference type="PANTHER" id="PTHR35089">
    <property type="entry name" value="CHAPERONE PROTEIN SKP"/>
    <property type="match status" value="1"/>
</dbReference>
<reference evidence="5" key="1">
    <citation type="journal article" date="2021" name="PeerJ">
        <title>Extensive microbial diversity within the chicken gut microbiome revealed by metagenomics and culture.</title>
        <authorList>
            <person name="Gilroy R."/>
            <person name="Ravi A."/>
            <person name="Getino M."/>
            <person name="Pursley I."/>
            <person name="Horton D.L."/>
            <person name="Alikhan N.F."/>
            <person name="Baker D."/>
            <person name="Gharbi K."/>
            <person name="Hall N."/>
            <person name="Watson M."/>
            <person name="Adriaenssens E.M."/>
            <person name="Foster-Nyarko E."/>
            <person name="Jarju S."/>
            <person name="Secka A."/>
            <person name="Antonio M."/>
            <person name="Oren A."/>
            <person name="Chaudhuri R.R."/>
            <person name="La Ragione R."/>
            <person name="Hildebrand F."/>
            <person name="Pallen M.J."/>
        </authorList>
    </citation>
    <scope>NUCLEOTIDE SEQUENCE</scope>
    <source>
        <strain evidence="5">23274</strain>
    </source>
</reference>
<comment type="caution">
    <text evidence="5">The sequence shown here is derived from an EMBL/GenBank/DDBJ whole genome shotgun (WGS) entry which is preliminary data.</text>
</comment>
<feature type="coiled-coil region" evidence="3">
    <location>
        <begin position="45"/>
        <end position="72"/>
    </location>
</feature>
<sequence length="170" mass="18939">MKNMMKLVAVAAFVLAAMSVSAQVKLGHINTQELIQAMPEVARANDTLEMKQSAVEKELTNMQEQLKTKTDEYSKNAASMTEVIRASKEQELNDLYGRIQSFQQIAMSDLEATQRRLMQPIMDKVLNAIKAVGKENGYTYIFDLSAGGVLYFAETADDVMPLVKKKLGLQ</sequence>
<dbReference type="GO" id="GO:0051082">
    <property type="term" value="F:unfolded protein binding"/>
    <property type="evidence" value="ECO:0007669"/>
    <property type="project" value="InterPro"/>
</dbReference>
<proteinExistence type="inferred from homology"/>
<accession>A0A9D1UYC9</accession>
<keyword evidence="3" id="KW-0175">Coiled coil</keyword>
<dbReference type="Proteomes" id="UP000824202">
    <property type="component" value="Unassembled WGS sequence"/>
</dbReference>
<evidence type="ECO:0000256" key="2">
    <source>
        <dbReference type="ARBA" id="ARBA00022729"/>
    </source>
</evidence>
<dbReference type="PANTHER" id="PTHR35089:SF1">
    <property type="entry name" value="CHAPERONE PROTEIN SKP"/>
    <property type="match status" value="1"/>
</dbReference>
<evidence type="ECO:0000313" key="6">
    <source>
        <dbReference type="Proteomes" id="UP000824202"/>
    </source>
</evidence>